<accession>Q72A03</accession>
<dbReference type="STRING" id="882.DVU_2194"/>
<gene>
    <name evidence="1" type="ordered locus">DVU_2194</name>
</gene>
<evidence type="ECO:0000313" key="2">
    <source>
        <dbReference type="Proteomes" id="UP000002194"/>
    </source>
</evidence>
<organism evidence="1 2">
    <name type="scientific">Nitratidesulfovibrio vulgaris (strain ATCC 29579 / DSM 644 / CCUG 34227 / NCIMB 8303 / VKM B-1760 / Hildenborough)</name>
    <name type="common">Desulfovibrio vulgaris</name>
    <dbReference type="NCBI Taxonomy" id="882"/>
    <lineage>
        <taxon>Bacteria</taxon>
        <taxon>Pseudomonadati</taxon>
        <taxon>Thermodesulfobacteriota</taxon>
        <taxon>Desulfovibrionia</taxon>
        <taxon>Desulfovibrionales</taxon>
        <taxon>Desulfovibrionaceae</taxon>
        <taxon>Nitratidesulfovibrio</taxon>
    </lineage>
</organism>
<dbReference type="RefSeq" id="WP_010939469.1">
    <property type="nucleotide sequence ID" value="NC_002937.3"/>
</dbReference>
<proteinExistence type="predicted"/>
<dbReference type="PaxDb" id="882-DVU_2194"/>
<dbReference type="Proteomes" id="UP000002194">
    <property type="component" value="Chromosome"/>
</dbReference>
<dbReference type="KEGG" id="dvu:DVU_2194"/>
<dbReference type="PATRIC" id="fig|882.5.peg.1995"/>
<dbReference type="EnsemblBacteria" id="AAS96667">
    <property type="protein sequence ID" value="AAS96667"/>
    <property type="gene ID" value="DVU_2194"/>
</dbReference>
<protein>
    <submittedName>
        <fullName evidence="1">Uncharacterized protein</fullName>
    </submittedName>
</protein>
<dbReference type="EMBL" id="AE017285">
    <property type="protein sequence ID" value="AAS96667.1"/>
    <property type="molecule type" value="Genomic_DNA"/>
</dbReference>
<dbReference type="HOGENOM" id="CLU_1213250_0_0_7"/>
<evidence type="ECO:0000313" key="1">
    <source>
        <dbReference type="EMBL" id="AAS96667.1"/>
    </source>
</evidence>
<reference evidence="1 2" key="1">
    <citation type="journal article" date="2004" name="Nat. Biotechnol.">
        <title>The genome sequence of the anaerobic, sulfate-reducing bacterium Desulfovibrio vulgaris Hildenborough.</title>
        <authorList>
            <person name="Heidelberg J.F."/>
            <person name="Seshadri R."/>
            <person name="Haveman S.A."/>
            <person name="Hemme C.L."/>
            <person name="Paulsen I.T."/>
            <person name="Kolonay J.F."/>
            <person name="Eisen J.A."/>
            <person name="Ward N."/>
            <person name="Methe B."/>
            <person name="Brinkac L.M."/>
            <person name="Daugherty S.C."/>
            <person name="Deboy R.T."/>
            <person name="Dodson R.J."/>
            <person name="Durkin A.S."/>
            <person name="Madupu R."/>
            <person name="Nelson W.C."/>
            <person name="Sullivan S.A."/>
            <person name="Fouts D."/>
            <person name="Haft D.H."/>
            <person name="Selengut J."/>
            <person name="Peterson J.D."/>
            <person name="Davidsen T.M."/>
            <person name="Zafar N."/>
            <person name="Zhou L."/>
            <person name="Radune D."/>
            <person name="Dimitrov G."/>
            <person name="Hance M."/>
            <person name="Tran K."/>
            <person name="Khouri H."/>
            <person name="Gill J."/>
            <person name="Utterback T.R."/>
            <person name="Feldblyum T.V."/>
            <person name="Wall J.D."/>
            <person name="Voordouw G."/>
            <person name="Fraser C.M."/>
        </authorList>
    </citation>
    <scope>NUCLEOTIDE SEQUENCE [LARGE SCALE GENOMIC DNA]</scope>
    <source>
        <strain evidence="2">ATCC 29579 / DSM 644 / NCIMB 8303 / VKM B-1760 / Hildenborough</strain>
    </source>
</reference>
<keyword evidence="2" id="KW-1185">Reference proteome</keyword>
<name>Q72A03_NITV2</name>
<dbReference type="AlphaFoldDB" id="Q72A03"/>
<sequence length="229" mass="25340">MSDKRRPDATMRLHRPTGEVVRIEIFRSEQWPTRPEAQPNAFRIRLDGRWWPEAKTMDEIHFASPYGIGQLVTRLVSASFGIPSGSPGSEEPPVHKGDVVRVYADGRITRSRALGDAARDPATMEWMVRVIGFQQPQRVDALLPPPNEPQSVPACMTVCTSCGNVTAGSDDLFQPCLNCDGNERLLVRAAELGELALLSRKVDSMAREEGLCGHIARQIIEPPQEDTDA</sequence>